<evidence type="ECO:0000256" key="6">
    <source>
        <dbReference type="ARBA" id="ARBA00022807"/>
    </source>
</evidence>
<evidence type="ECO:0000313" key="9">
    <source>
        <dbReference type="EMBL" id="KAK9687027.1"/>
    </source>
</evidence>
<evidence type="ECO:0000256" key="1">
    <source>
        <dbReference type="ARBA" id="ARBA00000707"/>
    </source>
</evidence>
<dbReference type="FunFam" id="3.90.70.80:FF:000003">
    <property type="entry name" value="OTU domain-containing protein 6B"/>
    <property type="match status" value="1"/>
</dbReference>
<keyword evidence="10" id="KW-1185">Reference proteome</keyword>
<dbReference type="CDD" id="cd22761">
    <property type="entry name" value="OTU_OTUD6"/>
    <property type="match status" value="1"/>
</dbReference>
<dbReference type="PROSITE" id="PS50802">
    <property type="entry name" value="OTU"/>
    <property type="match status" value="1"/>
</dbReference>
<evidence type="ECO:0000259" key="8">
    <source>
        <dbReference type="PROSITE" id="PS50802"/>
    </source>
</evidence>
<feature type="domain" description="OTU" evidence="8">
    <location>
        <begin position="165"/>
        <end position="302"/>
    </location>
</feature>
<dbReference type="GO" id="GO:0004843">
    <property type="term" value="F:cysteine-type deubiquitinase activity"/>
    <property type="evidence" value="ECO:0007669"/>
    <property type="project" value="UniProtKB-EC"/>
</dbReference>
<gene>
    <name evidence="9" type="ORF">QE152_g36773</name>
</gene>
<comment type="catalytic activity">
    <reaction evidence="1">
        <text>Thiol-dependent hydrolysis of ester, thioester, amide, peptide and isopeptide bonds formed by the C-terminal Gly of ubiquitin (a 76-residue protein attached to proteins as an intracellular targeting signal).</text>
        <dbReference type="EC" id="3.4.19.12"/>
    </reaction>
</comment>
<evidence type="ECO:0000256" key="5">
    <source>
        <dbReference type="ARBA" id="ARBA00022801"/>
    </source>
</evidence>
<keyword evidence="7" id="KW-0175">Coiled coil</keyword>
<evidence type="ECO:0000256" key="4">
    <source>
        <dbReference type="ARBA" id="ARBA00022786"/>
    </source>
</evidence>
<dbReference type="SUPFAM" id="SSF54001">
    <property type="entry name" value="Cysteine proteinases"/>
    <property type="match status" value="1"/>
</dbReference>
<sequence>MVVTFEELLQQFGCNRNMESEELLNEEQLLKKHRQERKDLQAKIQAMKKTAPKGDKKKKKEIADTIAQMEKELDERQNKELNFVSHEGSDNQETEQQINNNMEAEVEDQSEIVTKVTRAQRRRNKKHEEDKEREKRILEQEEVNKQGPRILESAAIKEILKSNYLDIFNIPADGNCLYCAINHQLETTGRETSTVSKLRKMTAEFMRQHKEDFLPFMYNDSEEPVDDKQFESYCKDVASTKLWGGQLELKALSNVLRCPIKVIQASGPQTVQGENFEGPPLVLTYHRHLYRLGEHYNSTIQNDCNDTQS</sequence>
<keyword evidence="4" id="KW-0833">Ubl conjugation pathway</keyword>
<keyword evidence="6" id="KW-0788">Thiol protease</keyword>
<comment type="caution">
    <text evidence="9">The sequence shown here is derived from an EMBL/GenBank/DDBJ whole genome shotgun (WGS) entry which is preliminary data.</text>
</comment>
<dbReference type="PANTHER" id="PTHR12419:SF10">
    <property type="entry name" value="DEUBIQUITINASE OTUD6B"/>
    <property type="match status" value="1"/>
</dbReference>
<organism evidence="9 10">
    <name type="scientific">Popillia japonica</name>
    <name type="common">Japanese beetle</name>
    <dbReference type="NCBI Taxonomy" id="7064"/>
    <lineage>
        <taxon>Eukaryota</taxon>
        <taxon>Metazoa</taxon>
        <taxon>Ecdysozoa</taxon>
        <taxon>Arthropoda</taxon>
        <taxon>Hexapoda</taxon>
        <taxon>Insecta</taxon>
        <taxon>Pterygota</taxon>
        <taxon>Neoptera</taxon>
        <taxon>Endopterygota</taxon>
        <taxon>Coleoptera</taxon>
        <taxon>Polyphaga</taxon>
        <taxon>Scarabaeiformia</taxon>
        <taxon>Scarabaeidae</taxon>
        <taxon>Rutelinae</taxon>
        <taxon>Popillia</taxon>
    </lineage>
</organism>
<dbReference type="Pfam" id="PF02338">
    <property type="entry name" value="OTU"/>
    <property type="match status" value="1"/>
</dbReference>
<keyword evidence="3 9" id="KW-0645">Protease</keyword>
<evidence type="ECO:0000256" key="3">
    <source>
        <dbReference type="ARBA" id="ARBA00022670"/>
    </source>
</evidence>
<dbReference type="GO" id="GO:0016579">
    <property type="term" value="P:protein deubiquitination"/>
    <property type="evidence" value="ECO:0007669"/>
    <property type="project" value="TreeGrafter"/>
</dbReference>
<evidence type="ECO:0000256" key="2">
    <source>
        <dbReference type="ARBA" id="ARBA00012759"/>
    </source>
</evidence>
<dbReference type="EMBL" id="JASPKY010000667">
    <property type="protein sequence ID" value="KAK9687027.1"/>
    <property type="molecule type" value="Genomic_DNA"/>
</dbReference>
<keyword evidence="5" id="KW-0378">Hydrolase</keyword>
<reference evidence="9 10" key="1">
    <citation type="journal article" date="2024" name="BMC Genomics">
        <title>De novo assembly and annotation of Popillia japonica's genome with initial clues to its potential as an invasive pest.</title>
        <authorList>
            <person name="Cucini C."/>
            <person name="Boschi S."/>
            <person name="Funari R."/>
            <person name="Cardaioli E."/>
            <person name="Iannotti N."/>
            <person name="Marturano G."/>
            <person name="Paoli F."/>
            <person name="Bruttini M."/>
            <person name="Carapelli A."/>
            <person name="Frati F."/>
            <person name="Nardi F."/>
        </authorList>
    </citation>
    <scope>NUCLEOTIDE SEQUENCE [LARGE SCALE GENOMIC DNA]</scope>
    <source>
        <strain evidence="9">DMR45628</strain>
    </source>
</reference>
<dbReference type="InterPro" id="IPR049772">
    <property type="entry name" value="OTU_OTUD6"/>
</dbReference>
<dbReference type="Proteomes" id="UP001458880">
    <property type="component" value="Unassembled WGS sequence"/>
</dbReference>
<proteinExistence type="predicted"/>
<dbReference type="GO" id="GO:0006508">
    <property type="term" value="P:proteolysis"/>
    <property type="evidence" value="ECO:0007669"/>
    <property type="project" value="UniProtKB-KW"/>
</dbReference>
<dbReference type="InterPro" id="IPR038765">
    <property type="entry name" value="Papain-like_cys_pep_sf"/>
</dbReference>
<name>A0AAW1IC46_POPJA</name>
<protein>
    <recommendedName>
        <fullName evidence="2">ubiquitinyl hydrolase 1</fullName>
        <ecNumber evidence="2">3.4.19.12</ecNumber>
    </recommendedName>
</protein>
<dbReference type="AlphaFoldDB" id="A0AAW1IC46"/>
<accession>A0AAW1IC46</accession>
<dbReference type="PANTHER" id="PTHR12419">
    <property type="entry name" value="OTU DOMAIN CONTAINING PROTEIN"/>
    <property type="match status" value="1"/>
</dbReference>
<dbReference type="InterPro" id="IPR003323">
    <property type="entry name" value="OTU_dom"/>
</dbReference>
<dbReference type="Gene3D" id="3.90.70.80">
    <property type="match status" value="1"/>
</dbReference>
<feature type="coiled-coil region" evidence="7">
    <location>
        <begin position="16"/>
        <end position="79"/>
    </location>
</feature>
<evidence type="ECO:0000256" key="7">
    <source>
        <dbReference type="SAM" id="Coils"/>
    </source>
</evidence>
<evidence type="ECO:0000313" key="10">
    <source>
        <dbReference type="Proteomes" id="UP001458880"/>
    </source>
</evidence>
<dbReference type="InterPro" id="IPR050704">
    <property type="entry name" value="Peptidase_C85-like"/>
</dbReference>
<dbReference type="EC" id="3.4.19.12" evidence="2"/>